<dbReference type="Pfam" id="PF12796">
    <property type="entry name" value="Ank_2"/>
    <property type="match status" value="3"/>
</dbReference>
<dbReference type="GO" id="GO:0000976">
    <property type="term" value="F:transcription cis-regulatory region binding"/>
    <property type="evidence" value="ECO:0007669"/>
    <property type="project" value="TreeGrafter"/>
</dbReference>
<dbReference type="PROSITE" id="PS50088">
    <property type="entry name" value="ANK_REPEAT"/>
    <property type="match status" value="3"/>
</dbReference>
<keyword evidence="2 3" id="KW-0040">ANK repeat</keyword>
<dbReference type="Pfam" id="PF07525">
    <property type="entry name" value="SOCS_box"/>
    <property type="match status" value="1"/>
</dbReference>
<evidence type="ECO:0000256" key="1">
    <source>
        <dbReference type="ARBA" id="ARBA00022737"/>
    </source>
</evidence>
<dbReference type="EMBL" id="CAKASE010000081">
    <property type="protein sequence ID" value="CAG9583286.1"/>
    <property type="molecule type" value="Genomic_DNA"/>
</dbReference>
<dbReference type="InterPro" id="IPR050663">
    <property type="entry name" value="Ankyrin-SOCS_Box"/>
</dbReference>
<keyword evidence="1" id="KW-0677">Repeat</keyword>
<dbReference type="InterPro" id="IPR002110">
    <property type="entry name" value="Ankyrin_rpt"/>
</dbReference>
<accession>A0A8J2RBL4</accession>
<dbReference type="Gene3D" id="1.25.40.20">
    <property type="entry name" value="Ankyrin repeat-containing domain"/>
    <property type="match status" value="3"/>
</dbReference>
<feature type="repeat" description="ANK" evidence="3">
    <location>
        <begin position="209"/>
        <end position="241"/>
    </location>
</feature>
<feature type="repeat" description="ANK" evidence="3">
    <location>
        <begin position="143"/>
        <end position="175"/>
    </location>
</feature>
<evidence type="ECO:0000256" key="2">
    <source>
        <dbReference type="ARBA" id="ARBA00023043"/>
    </source>
</evidence>
<protein>
    <submittedName>
        <fullName evidence="5">(African queen) hypothetical protein</fullName>
    </submittedName>
</protein>
<reference evidence="5" key="1">
    <citation type="submission" date="2021-09" db="EMBL/GenBank/DDBJ databases">
        <authorList>
            <person name="Martin H S."/>
        </authorList>
    </citation>
    <scope>NUCLEOTIDE SEQUENCE</scope>
</reference>
<evidence type="ECO:0000256" key="3">
    <source>
        <dbReference type="PROSITE-ProRule" id="PRU00023"/>
    </source>
</evidence>
<dbReference type="PROSITE" id="PS50225">
    <property type="entry name" value="SOCS"/>
    <property type="match status" value="1"/>
</dbReference>
<dbReference type="InterPro" id="IPR001496">
    <property type="entry name" value="SOCS_box"/>
</dbReference>
<comment type="caution">
    <text evidence="5">The sequence shown here is derived from an EMBL/GenBank/DDBJ whole genome shotgun (WGS) entry which is preliminary data.</text>
</comment>
<dbReference type="PANTHER" id="PTHR24193">
    <property type="entry name" value="ANKYRIN REPEAT PROTEIN"/>
    <property type="match status" value="1"/>
</dbReference>
<dbReference type="PROSITE" id="PS50297">
    <property type="entry name" value="ANK_REP_REGION"/>
    <property type="match status" value="3"/>
</dbReference>
<dbReference type="PANTHER" id="PTHR24193:SF121">
    <property type="entry name" value="ADA2A-CONTAINING COMPLEX COMPONENT 3, ISOFORM D"/>
    <property type="match status" value="1"/>
</dbReference>
<feature type="repeat" description="ANK" evidence="3">
    <location>
        <begin position="110"/>
        <end position="142"/>
    </location>
</feature>
<dbReference type="Proteomes" id="UP000789524">
    <property type="component" value="Unassembled WGS sequence"/>
</dbReference>
<dbReference type="SMART" id="SM00248">
    <property type="entry name" value="ANK"/>
    <property type="match status" value="8"/>
</dbReference>
<name>A0A8J2RBL4_9NEOP</name>
<proteinExistence type="predicted"/>
<dbReference type="OrthoDB" id="5406014at2759"/>
<dbReference type="InterPro" id="IPR036770">
    <property type="entry name" value="Ankyrin_rpt-contain_sf"/>
</dbReference>
<sequence>MDFSSLNPSTSNALNLAARNNDVKTVKRLLKKMNPNCCDNRGWTCLHEAAASDSYESLDLILNHKNLNPLVETYDGHTALYLACQYLSSAKTIRKLLDEIPDIANYGSTEQVTPLHVTCGQGRTEIIQLLLDYGAMIDVQDFDGDTPLHDAALDKHDKSVSILLHAGANPEIRNEASLTAFHLACYKGCLEAVENFLPFINDINEVALDGDTPLILAAQGSNHDVVKLLLKNNADPNLKNKRGDLALTKALTTGNSEMFKTLLHETDIAVISPNIIYWACKPHIFNLDILESLLIYNLGPTFFDYYEQFYITLEKLGEYRPKYLTNAPINSLLSISEYIYIQSRERFEEFFYLFLMGGVLVNAMDINECPPLVYMHYCLHSTCFKEVFNIFHLHGCNVDYCSTLTHPIGRFLPDAFHASLGSDPSTAAMMLPYSLHCDPEYLLTFANESGLLGRMPAFVKNELLSMIGASVTSAENLPFTVLPLTHLCRQKIRLLIANTGYKTTNEFLNILDKIQIPQMLKKYLRYIIIGIHVIQ</sequence>
<dbReference type="SUPFAM" id="SSF48403">
    <property type="entry name" value="Ankyrin repeat"/>
    <property type="match status" value="1"/>
</dbReference>
<dbReference type="AlphaFoldDB" id="A0A8J2RBL4"/>
<evidence type="ECO:0000313" key="6">
    <source>
        <dbReference type="Proteomes" id="UP000789524"/>
    </source>
</evidence>
<keyword evidence="6" id="KW-1185">Reference proteome</keyword>
<gene>
    <name evidence="5" type="ORF">DCHRY22_LOCUS14708</name>
</gene>
<dbReference type="GO" id="GO:0005634">
    <property type="term" value="C:nucleus"/>
    <property type="evidence" value="ECO:0007669"/>
    <property type="project" value="TreeGrafter"/>
</dbReference>
<organism evidence="5 6">
    <name type="scientific">Danaus chrysippus</name>
    <name type="common">African queen</name>
    <dbReference type="NCBI Taxonomy" id="151541"/>
    <lineage>
        <taxon>Eukaryota</taxon>
        <taxon>Metazoa</taxon>
        <taxon>Ecdysozoa</taxon>
        <taxon>Arthropoda</taxon>
        <taxon>Hexapoda</taxon>
        <taxon>Insecta</taxon>
        <taxon>Pterygota</taxon>
        <taxon>Neoptera</taxon>
        <taxon>Endopterygota</taxon>
        <taxon>Lepidoptera</taxon>
        <taxon>Glossata</taxon>
        <taxon>Ditrysia</taxon>
        <taxon>Papilionoidea</taxon>
        <taxon>Nymphalidae</taxon>
        <taxon>Danainae</taxon>
        <taxon>Danaini</taxon>
        <taxon>Danaina</taxon>
        <taxon>Danaus</taxon>
        <taxon>Anosia</taxon>
    </lineage>
</organism>
<dbReference type="GO" id="GO:0045944">
    <property type="term" value="P:positive regulation of transcription by RNA polymerase II"/>
    <property type="evidence" value="ECO:0007669"/>
    <property type="project" value="TreeGrafter"/>
</dbReference>
<evidence type="ECO:0000313" key="5">
    <source>
        <dbReference type="EMBL" id="CAG9583286.1"/>
    </source>
</evidence>
<evidence type="ECO:0000259" key="4">
    <source>
        <dbReference type="PROSITE" id="PS50225"/>
    </source>
</evidence>
<feature type="domain" description="SOCS box" evidence="4">
    <location>
        <begin position="481"/>
        <end position="530"/>
    </location>
</feature>